<name>A0AAE1LEY0_9NEOP</name>
<reference evidence="4" key="1">
    <citation type="submission" date="2021-07" db="EMBL/GenBank/DDBJ databases">
        <authorList>
            <person name="Catto M.A."/>
            <person name="Jacobson A."/>
            <person name="Kennedy G."/>
            <person name="Labadie P."/>
            <person name="Hunt B.G."/>
            <person name="Srinivasan R."/>
        </authorList>
    </citation>
    <scope>NUCLEOTIDE SEQUENCE</scope>
    <source>
        <strain evidence="4">PL_HMW_Pooled</strain>
        <tissue evidence="4">Head</tissue>
    </source>
</reference>
<keyword evidence="1" id="KW-0347">Helicase</keyword>
<feature type="domain" description="DNA helicase Pif1-like 2B" evidence="3">
    <location>
        <begin position="187"/>
        <end position="221"/>
    </location>
</feature>
<evidence type="ECO:0000256" key="1">
    <source>
        <dbReference type="RuleBase" id="RU363044"/>
    </source>
</evidence>
<gene>
    <name evidence="4" type="ORF">KUF71_026000</name>
</gene>
<dbReference type="SUPFAM" id="SSF52540">
    <property type="entry name" value="P-loop containing nucleoside triphosphate hydrolases"/>
    <property type="match status" value="1"/>
</dbReference>
<accession>A0AAE1LEY0</accession>
<feature type="domain" description="DNA helicase Pif1-like DEAD-box helicase" evidence="2">
    <location>
        <begin position="6"/>
        <end position="81"/>
    </location>
</feature>
<comment type="similarity">
    <text evidence="1">Belongs to the helicase family.</text>
</comment>
<dbReference type="GO" id="GO:0000723">
    <property type="term" value="P:telomere maintenance"/>
    <property type="evidence" value="ECO:0007669"/>
    <property type="project" value="InterPro"/>
</dbReference>
<keyword evidence="1" id="KW-0233">DNA recombination</keyword>
<organism evidence="4 5">
    <name type="scientific">Frankliniella fusca</name>
    <dbReference type="NCBI Taxonomy" id="407009"/>
    <lineage>
        <taxon>Eukaryota</taxon>
        <taxon>Metazoa</taxon>
        <taxon>Ecdysozoa</taxon>
        <taxon>Arthropoda</taxon>
        <taxon>Hexapoda</taxon>
        <taxon>Insecta</taxon>
        <taxon>Pterygota</taxon>
        <taxon>Neoptera</taxon>
        <taxon>Paraneoptera</taxon>
        <taxon>Thysanoptera</taxon>
        <taxon>Terebrantia</taxon>
        <taxon>Thripoidea</taxon>
        <taxon>Thripidae</taxon>
        <taxon>Frankliniella</taxon>
    </lineage>
</organism>
<dbReference type="Pfam" id="PF21530">
    <property type="entry name" value="Pif1_2B_dom"/>
    <property type="match status" value="1"/>
</dbReference>
<keyword evidence="1" id="KW-0378">Hydrolase</keyword>
<evidence type="ECO:0000259" key="3">
    <source>
        <dbReference type="Pfam" id="PF21530"/>
    </source>
</evidence>
<keyword evidence="1" id="KW-0227">DNA damage</keyword>
<protein>
    <recommendedName>
        <fullName evidence="1">ATP-dependent DNA helicase</fullName>
        <ecNumber evidence="1">5.6.2.3</ecNumber>
    </recommendedName>
</protein>
<evidence type="ECO:0000313" key="5">
    <source>
        <dbReference type="Proteomes" id="UP001219518"/>
    </source>
</evidence>
<dbReference type="InterPro" id="IPR027417">
    <property type="entry name" value="P-loop_NTPase"/>
</dbReference>
<dbReference type="Pfam" id="PF05970">
    <property type="entry name" value="PIF1"/>
    <property type="match status" value="1"/>
</dbReference>
<dbReference type="GO" id="GO:0005524">
    <property type="term" value="F:ATP binding"/>
    <property type="evidence" value="ECO:0007669"/>
    <property type="project" value="UniProtKB-KW"/>
</dbReference>
<dbReference type="AlphaFoldDB" id="A0AAE1LEY0"/>
<dbReference type="EC" id="5.6.2.3" evidence="1"/>
<dbReference type="PANTHER" id="PTHR10492">
    <property type="match status" value="1"/>
</dbReference>
<dbReference type="Proteomes" id="UP001219518">
    <property type="component" value="Unassembled WGS sequence"/>
</dbReference>
<dbReference type="GO" id="GO:0043139">
    <property type="term" value="F:5'-3' DNA helicase activity"/>
    <property type="evidence" value="ECO:0007669"/>
    <property type="project" value="UniProtKB-EC"/>
</dbReference>
<dbReference type="InterPro" id="IPR010285">
    <property type="entry name" value="DNA_helicase_pif1-like_DEAD"/>
</dbReference>
<proteinExistence type="inferred from homology"/>
<comment type="caution">
    <text evidence="4">The sequence shown here is derived from an EMBL/GenBank/DDBJ whole genome shotgun (WGS) entry which is preliminary data.</text>
</comment>
<dbReference type="GO" id="GO:0006281">
    <property type="term" value="P:DNA repair"/>
    <property type="evidence" value="ECO:0007669"/>
    <property type="project" value="UniProtKB-KW"/>
</dbReference>
<keyword evidence="1" id="KW-0234">DNA repair</keyword>
<keyword evidence="1" id="KW-0547">Nucleotide-binding</keyword>
<comment type="cofactor">
    <cofactor evidence="1">
        <name>Mg(2+)</name>
        <dbReference type="ChEBI" id="CHEBI:18420"/>
    </cofactor>
</comment>
<keyword evidence="5" id="KW-1185">Reference proteome</keyword>
<reference evidence="4" key="2">
    <citation type="journal article" date="2023" name="BMC Genomics">
        <title>Pest status, molecular evolution, and epigenetic factors derived from the genome assembly of Frankliniella fusca, a thysanopteran phytovirus vector.</title>
        <authorList>
            <person name="Catto M.A."/>
            <person name="Labadie P.E."/>
            <person name="Jacobson A.L."/>
            <person name="Kennedy G.G."/>
            <person name="Srinivasan R."/>
            <person name="Hunt B.G."/>
        </authorList>
    </citation>
    <scope>NUCLEOTIDE SEQUENCE</scope>
    <source>
        <strain evidence="4">PL_HMW_Pooled</strain>
    </source>
</reference>
<dbReference type="InterPro" id="IPR049163">
    <property type="entry name" value="Pif1-like_2B_dom"/>
</dbReference>
<evidence type="ECO:0000313" key="4">
    <source>
        <dbReference type="EMBL" id="KAK3916955.1"/>
    </source>
</evidence>
<sequence length="224" mass="24901">MLTGKEDVLCGGKVVLFGGDLGQVLPVIDGVPPTSVDHYSLPAWDHWQSLQPLSLTYNMRAANDPDFSNWLSIVRDGTANLGNRDIYLPRDVVLDGAGSAAVPEENLMRSMVQEIFVNFDEDHIKSGIILTPTNDVVRKINRVVLSKMPGIEKSYFSKTTLVFEDGNEESEGFQMAQEELDLVSPTRLPPHRLDLKKGSLVMLLQNFSKRQALCNGTRFVVRSI</sequence>
<dbReference type="GO" id="GO:0006310">
    <property type="term" value="P:DNA recombination"/>
    <property type="evidence" value="ECO:0007669"/>
    <property type="project" value="UniProtKB-KW"/>
</dbReference>
<evidence type="ECO:0000259" key="2">
    <source>
        <dbReference type="Pfam" id="PF05970"/>
    </source>
</evidence>
<dbReference type="GO" id="GO:0016787">
    <property type="term" value="F:hydrolase activity"/>
    <property type="evidence" value="ECO:0007669"/>
    <property type="project" value="UniProtKB-KW"/>
</dbReference>
<dbReference type="EMBL" id="JAHWGI010000644">
    <property type="protein sequence ID" value="KAK3916955.1"/>
    <property type="molecule type" value="Genomic_DNA"/>
</dbReference>
<comment type="catalytic activity">
    <reaction evidence="1">
        <text>ATP + H2O = ADP + phosphate + H(+)</text>
        <dbReference type="Rhea" id="RHEA:13065"/>
        <dbReference type="ChEBI" id="CHEBI:15377"/>
        <dbReference type="ChEBI" id="CHEBI:15378"/>
        <dbReference type="ChEBI" id="CHEBI:30616"/>
        <dbReference type="ChEBI" id="CHEBI:43474"/>
        <dbReference type="ChEBI" id="CHEBI:456216"/>
        <dbReference type="EC" id="5.6.2.3"/>
    </reaction>
</comment>
<keyword evidence="1" id="KW-0067">ATP-binding</keyword>